<sequence>MKIVTLFTTGLGMLLLGACSEKQEYGPFTVITGKQQYRNGDTGSKSNHYTYRIKYKGKNISPADVSHKSGRDPGSFLHVVPVDSVPGKLLVHIAHTFESPVYLISEKQHKPGYHFLYNNSNDLPFQLMQGRYLVYEKAYAQQDGCFITSIFDLDTEQQRHYRLPASTLPYDLSPDRKKIAAGSAFTDNDTTAMYVVSLADNHTTALPLPESFRAEMKAHLDTLLTSQARRAWFVRHFRWVSANGVYTLQLVK</sequence>
<reference evidence="1" key="1">
    <citation type="submission" date="2020-05" db="EMBL/GenBank/DDBJ databases">
        <title>Chitinophaga laudate sp. nov., isolated from a tropical peat swamp.</title>
        <authorList>
            <person name="Goh C.B.S."/>
            <person name="Lee M.S."/>
            <person name="Parimannan S."/>
            <person name="Pasbakhsh P."/>
            <person name="Yule C.M."/>
            <person name="Rajandas H."/>
            <person name="Loke S."/>
            <person name="Croft L."/>
            <person name="Tan J.B.L."/>
        </authorList>
    </citation>
    <scope>NUCLEOTIDE SEQUENCE</scope>
    <source>
        <strain evidence="1">Mgbs1</strain>
    </source>
</reference>
<name>A0A9Q5GRN2_9BACT</name>
<evidence type="ECO:0000313" key="1">
    <source>
        <dbReference type="EMBL" id="NSL85384.1"/>
    </source>
</evidence>
<dbReference type="PROSITE" id="PS51257">
    <property type="entry name" value="PROKAR_LIPOPROTEIN"/>
    <property type="match status" value="1"/>
</dbReference>
<keyword evidence="2" id="KW-1185">Reference proteome</keyword>
<accession>A0A9Q5GRN2</accession>
<comment type="caution">
    <text evidence="1">The sequence shown here is derived from an EMBL/GenBank/DDBJ whole genome shotgun (WGS) entry which is preliminary data.</text>
</comment>
<protein>
    <recommendedName>
        <fullName evidence="3">Lipoprotein</fullName>
    </recommendedName>
</protein>
<gene>
    <name evidence="1" type="ORF">ECE50_000975</name>
</gene>
<dbReference type="OrthoDB" id="657128at2"/>
<organism evidence="1 2">
    <name type="scientific">Chitinophaga solisilvae</name>
    <dbReference type="NCBI Taxonomy" id="1233460"/>
    <lineage>
        <taxon>Bacteria</taxon>
        <taxon>Pseudomonadati</taxon>
        <taxon>Bacteroidota</taxon>
        <taxon>Chitinophagia</taxon>
        <taxon>Chitinophagales</taxon>
        <taxon>Chitinophagaceae</taxon>
        <taxon>Chitinophaga</taxon>
    </lineage>
</organism>
<dbReference type="AlphaFoldDB" id="A0A9Q5GRN2"/>
<dbReference type="EMBL" id="RIAR02000001">
    <property type="protein sequence ID" value="NSL85384.1"/>
    <property type="molecule type" value="Genomic_DNA"/>
</dbReference>
<evidence type="ECO:0008006" key="3">
    <source>
        <dbReference type="Google" id="ProtNLM"/>
    </source>
</evidence>
<evidence type="ECO:0000313" key="2">
    <source>
        <dbReference type="Proteomes" id="UP000281028"/>
    </source>
</evidence>
<dbReference type="Proteomes" id="UP000281028">
    <property type="component" value="Unassembled WGS sequence"/>
</dbReference>
<proteinExistence type="predicted"/>